<dbReference type="AlphaFoldDB" id="A0A1I4C6Q8"/>
<organism evidence="2 3">
    <name type="scientific">Neomesorhizobium albiziae</name>
    <dbReference type="NCBI Taxonomy" id="335020"/>
    <lineage>
        <taxon>Bacteria</taxon>
        <taxon>Pseudomonadati</taxon>
        <taxon>Pseudomonadota</taxon>
        <taxon>Alphaproteobacteria</taxon>
        <taxon>Hyphomicrobiales</taxon>
        <taxon>Phyllobacteriaceae</taxon>
        <taxon>Neomesorhizobium</taxon>
    </lineage>
</organism>
<dbReference type="Proteomes" id="UP000323300">
    <property type="component" value="Unassembled WGS sequence"/>
</dbReference>
<dbReference type="EMBL" id="FOSL01000012">
    <property type="protein sequence ID" value="SFK76818.1"/>
    <property type="molecule type" value="Genomic_DNA"/>
</dbReference>
<name>A0A1I4C6Q8_9HYPH</name>
<proteinExistence type="predicted"/>
<keyword evidence="3" id="KW-1185">Reference proteome</keyword>
<reference evidence="2 3" key="1">
    <citation type="submission" date="2016-10" db="EMBL/GenBank/DDBJ databases">
        <authorList>
            <person name="Varghese N."/>
            <person name="Submissions S."/>
        </authorList>
    </citation>
    <scope>NUCLEOTIDE SEQUENCE [LARGE SCALE GENOMIC DNA]</scope>
    <source>
        <strain evidence="2 3">DSM 21822</strain>
    </source>
</reference>
<evidence type="ECO:0000256" key="1">
    <source>
        <dbReference type="SAM" id="Phobius"/>
    </source>
</evidence>
<protein>
    <submittedName>
        <fullName evidence="2">Uncharacterized protein</fullName>
    </submittedName>
</protein>
<keyword evidence="1" id="KW-0812">Transmembrane</keyword>
<sequence>MSGNWEIGLEVVKLLVGASVPAILAYLGLALNKRLKSIDQAQWQNRKIIEIRLDIYKDISPKLNSMFCFCMWIGDWKYTSPADMISLKRSTDKTVNVYRHLLTEGFYDSYDTFIQSVFQTFNGPGEDAKIRSQITSTDGDRRAAFKGQWEAAWNTMFASGTPTPKEEISQNYNNMMNEFRSCIGLKEAELK</sequence>
<accession>A0A1I4C6Q8</accession>
<keyword evidence="1" id="KW-1133">Transmembrane helix</keyword>
<keyword evidence="1" id="KW-0472">Membrane</keyword>
<evidence type="ECO:0000313" key="3">
    <source>
        <dbReference type="Proteomes" id="UP000323300"/>
    </source>
</evidence>
<evidence type="ECO:0000313" key="2">
    <source>
        <dbReference type="EMBL" id="SFK76818.1"/>
    </source>
</evidence>
<feature type="transmembrane region" description="Helical" evidence="1">
    <location>
        <begin position="12"/>
        <end position="31"/>
    </location>
</feature>
<gene>
    <name evidence="2" type="ORF">SAMN04488498_11251</name>
</gene>